<feature type="domain" description="C2H2-type" evidence="7">
    <location>
        <begin position="946"/>
        <end position="968"/>
    </location>
</feature>
<evidence type="ECO:0000313" key="8">
    <source>
        <dbReference type="EMBL" id="KAF2897903.1"/>
    </source>
</evidence>
<feature type="compositionally biased region" description="Low complexity" evidence="6">
    <location>
        <begin position="1034"/>
        <end position="1046"/>
    </location>
</feature>
<evidence type="ECO:0000256" key="6">
    <source>
        <dbReference type="SAM" id="MobiDB-lite"/>
    </source>
</evidence>
<evidence type="ECO:0000256" key="3">
    <source>
        <dbReference type="ARBA" id="ARBA00022771"/>
    </source>
</evidence>
<protein>
    <recommendedName>
        <fullName evidence="7">C2H2-type domain-containing protein</fullName>
    </recommendedName>
</protein>
<dbReference type="InterPro" id="IPR036236">
    <property type="entry name" value="Znf_C2H2_sf"/>
</dbReference>
<dbReference type="GO" id="GO:0005634">
    <property type="term" value="C:nucleus"/>
    <property type="evidence" value="ECO:0007669"/>
    <property type="project" value="TreeGrafter"/>
</dbReference>
<dbReference type="GO" id="GO:0008270">
    <property type="term" value="F:zinc ion binding"/>
    <property type="evidence" value="ECO:0007669"/>
    <property type="project" value="UniProtKB-KW"/>
</dbReference>
<dbReference type="InterPro" id="IPR013087">
    <property type="entry name" value="Znf_C2H2_type"/>
</dbReference>
<proteinExistence type="predicted"/>
<dbReference type="GO" id="GO:0045944">
    <property type="term" value="P:positive regulation of transcription by RNA polymerase II"/>
    <property type="evidence" value="ECO:0007669"/>
    <property type="project" value="TreeGrafter"/>
</dbReference>
<feature type="domain" description="C2H2-type" evidence="7">
    <location>
        <begin position="1058"/>
        <end position="1086"/>
    </location>
</feature>
<dbReference type="PANTHER" id="PTHR24403:SF56">
    <property type="entry name" value="ZINC FINGER PROTEIN 646"/>
    <property type="match status" value="1"/>
</dbReference>
<name>A0A8K0D768_IGNLU</name>
<dbReference type="Gene3D" id="3.30.160.60">
    <property type="entry name" value="Classic Zinc Finger"/>
    <property type="match status" value="3"/>
</dbReference>
<feature type="domain" description="C2H2-type" evidence="7">
    <location>
        <begin position="809"/>
        <end position="836"/>
    </location>
</feature>
<feature type="compositionally biased region" description="Basic residues" evidence="6">
    <location>
        <begin position="1022"/>
        <end position="1033"/>
    </location>
</feature>
<comment type="caution">
    <text evidence="8">The sequence shown here is derived from an EMBL/GenBank/DDBJ whole genome shotgun (WGS) entry which is preliminary data.</text>
</comment>
<dbReference type="Pfam" id="PF00096">
    <property type="entry name" value="zf-C2H2"/>
    <property type="match status" value="4"/>
</dbReference>
<dbReference type="SUPFAM" id="SSF57667">
    <property type="entry name" value="beta-beta-alpha zinc fingers"/>
    <property type="match status" value="3"/>
</dbReference>
<feature type="compositionally biased region" description="Basic and acidic residues" evidence="6">
    <location>
        <begin position="775"/>
        <end position="792"/>
    </location>
</feature>
<evidence type="ECO:0000256" key="2">
    <source>
        <dbReference type="ARBA" id="ARBA00022737"/>
    </source>
</evidence>
<evidence type="ECO:0000256" key="1">
    <source>
        <dbReference type="ARBA" id="ARBA00022723"/>
    </source>
</evidence>
<evidence type="ECO:0000259" key="7">
    <source>
        <dbReference type="PROSITE" id="PS50157"/>
    </source>
</evidence>
<sequence>MSDQYPFIENDNYKSENVLDTTVLVEDGVVWDQEEVQISLNYSNDEEETLTEQNDDNYLTANETGNDTHYFSVLENTTEANLNDLSEIAIAYNEADNSEIGEDQPTVRSICTIGGQPEIYRIEGSDDLYAFEITCDQEGNVQKLRYKLRLNENGEYESVMDSIEVVPFESELEGLPSQEEHLEDENSLGNVRVVVKQEMPQEQLEQETILPDIPQTAEESGDELHVNEEEEELSHESLNTIEETKAGILDQNLLPIHKMETLEETHAALDGTLIENEMSHEMLSATSNELVPCTHNGDISSSISSMAEDTENLTQFCAISNQNSSHDNEDIEEVHKQPSYEQILMVESHACEEEDHNEISQSNIKHAAQQFISELDENSHDTMQSAHSEESEEHNMHNAEYFEDPNETESDTDDYHIVEGVHVTADTETHEETSHVIETFLQKESAVQPQILKIQQQIPVLQSTIQEDKLKEMVNNNFHKANKAFTYYVVKHPEKENVATITEHSVTNKLIKANPRSVLKSSYLFYEQKKEKEKPIVQKIEKKVLKNKEAMQARVFHNFIAKTTIVHAPVRQQRLPRKQTIKPVERADEEIIVQEVVVSSNGFIETSEDGVVKSKVPLKPTEIVQLSDSDDDYDPKREHKKKKKYKRRKSKIPEIIISDSEEEEEEEDTSDENVVHIDLSADSEEDNEKDKNQQTEEEELPGTRKLRRSLRKSSVAEQDFTPNSSQNASTESSEVSTKKKRGRPPKRRNSNSNNDNSITSTTDTSSSSSKKQRRNTKDSLESNESNENKSEELPPTAADSEIQDIKTKWKCSKCPKTFPSQGSLKSHMQYHTFHEPSSRAVRQTVNKQEGNTFKKPETAAPKIKYECSRCGETFKNNILLSRHLKAHETSSKSLECSICKKIFADRAQLINHKRTHVKEQMFKTTTLPKHSPPKNTKKSPKKSGQFKCDYCTKIFTSLSLMNSHVRTHKQYTCSTCSSNFISKLALEEHIRLKCVKQSKPKSPVQRLSLKTRKTFLAPPSRISKRISLRRSAGKSKPPTSKSASSSSDKEKKDVSASLPCDSCPMKFTTHKALFSHKVVKHGLKTPDKSITVASSKRKALHKESGIHSSVPAGERLRSAYANVRTKLDM</sequence>
<dbReference type="InterPro" id="IPR050688">
    <property type="entry name" value="Zinc_finger/UBP_domain"/>
</dbReference>
<feature type="domain" description="C2H2-type" evidence="7">
    <location>
        <begin position="971"/>
        <end position="1000"/>
    </location>
</feature>
<feature type="region of interest" description="Disordered" evidence="6">
    <location>
        <begin position="1019"/>
        <end position="1056"/>
    </location>
</feature>
<dbReference type="PROSITE" id="PS00028">
    <property type="entry name" value="ZINC_FINGER_C2H2_1"/>
    <property type="match status" value="5"/>
</dbReference>
<organism evidence="8 9">
    <name type="scientific">Ignelater luminosus</name>
    <name type="common">Cucubano</name>
    <name type="synonym">Pyrophorus luminosus</name>
    <dbReference type="NCBI Taxonomy" id="2038154"/>
    <lineage>
        <taxon>Eukaryota</taxon>
        <taxon>Metazoa</taxon>
        <taxon>Ecdysozoa</taxon>
        <taxon>Arthropoda</taxon>
        <taxon>Hexapoda</taxon>
        <taxon>Insecta</taxon>
        <taxon>Pterygota</taxon>
        <taxon>Neoptera</taxon>
        <taxon>Endopterygota</taxon>
        <taxon>Coleoptera</taxon>
        <taxon>Polyphaga</taxon>
        <taxon>Elateriformia</taxon>
        <taxon>Elateroidea</taxon>
        <taxon>Elateridae</taxon>
        <taxon>Agrypninae</taxon>
        <taxon>Pyrophorini</taxon>
        <taxon>Ignelater</taxon>
    </lineage>
</organism>
<feature type="compositionally biased region" description="Basic residues" evidence="6">
    <location>
        <begin position="638"/>
        <end position="650"/>
    </location>
</feature>
<dbReference type="Proteomes" id="UP000801492">
    <property type="component" value="Unassembled WGS sequence"/>
</dbReference>
<dbReference type="PANTHER" id="PTHR24403">
    <property type="entry name" value="ZINC FINGER PROTEIN"/>
    <property type="match status" value="1"/>
</dbReference>
<reference evidence="8" key="1">
    <citation type="submission" date="2019-08" db="EMBL/GenBank/DDBJ databases">
        <title>The genome of the North American firefly Photinus pyralis.</title>
        <authorList>
            <consortium name="Photinus pyralis genome working group"/>
            <person name="Fallon T.R."/>
            <person name="Sander Lower S.E."/>
            <person name="Weng J.-K."/>
        </authorList>
    </citation>
    <scope>NUCLEOTIDE SEQUENCE</scope>
    <source>
        <strain evidence="8">TRF0915ILg1</strain>
        <tissue evidence="8">Whole body</tissue>
    </source>
</reference>
<dbReference type="SMART" id="SM00355">
    <property type="entry name" value="ZnF_C2H2"/>
    <property type="match status" value="6"/>
</dbReference>
<keyword evidence="9" id="KW-1185">Reference proteome</keyword>
<feature type="compositionally biased region" description="Acidic residues" evidence="6">
    <location>
        <begin position="659"/>
        <end position="671"/>
    </location>
</feature>
<dbReference type="PROSITE" id="PS50157">
    <property type="entry name" value="ZINC_FINGER_C2H2_2"/>
    <property type="match status" value="6"/>
</dbReference>
<feature type="domain" description="C2H2-type" evidence="7">
    <location>
        <begin position="894"/>
        <end position="921"/>
    </location>
</feature>
<dbReference type="EMBL" id="VTPC01003865">
    <property type="protein sequence ID" value="KAF2897903.1"/>
    <property type="molecule type" value="Genomic_DNA"/>
</dbReference>
<keyword evidence="1" id="KW-0479">Metal-binding</keyword>
<evidence type="ECO:0000313" key="9">
    <source>
        <dbReference type="Proteomes" id="UP000801492"/>
    </source>
</evidence>
<keyword evidence="2" id="KW-0677">Repeat</keyword>
<gene>
    <name evidence="8" type="ORF">ILUMI_08273</name>
</gene>
<feature type="compositionally biased region" description="Basic residues" evidence="6">
    <location>
        <begin position="738"/>
        <end position="749"/>
    </location>
</feature>
<accession>A0A8K0D768</accession>
<feature type="region of interest" description="Disordered" evidence="6">
    <location>
        <begin position="626"/>
        <end position="800"/>
    </location>
</feature>
<evidence type="ECO:0000256" key="4">
    <source>
        <dbReference type="ARBA" id="ARBA00022833"/>
    </source>
</evidence>
<keyword evidence="3 5" id="KW-0863">Zinc-finger</keyword>
<keyword evidence="4" id="KW-0862">Zinc</keyword>
<feature type="compositionally biased region" description="Low complexity" evidence="6">
    <location>
        <begin position="750"/>
        <end position="769"/>
    </location>
</feature>
<feature type="domain" description="C2H2-type" evidence="7">
    <location>
        <begin position="865"/>
        <end position="892"/>
    </location>
</feature>
<evidence type="ECO:0000256" key="5">
    <source>
        <dbReference type="PROSITE-ProRule" id="PRU00042"/>
    </source>
</evidence>
<dbReference type="AlphaFoldDB" id="A0A8K0D768"/>
<dbReference type="OrthoDB" id="6744513at2759"/>